<dbReference type="PANTHER" id="PTHR47505:SF1">
    <property type="entry name" value="DNA UTILIZATION PROTEIN YHGH"/>
    <property type="match status" value="1"/>
</dbReference>
<organism evidence="4 5">
    <name type="scientific">Lachnoclostridium phocaeense</name>
    <dbReference type="NCBI Taxonomy" id="1871021"/>
    <lineage>
        <taxon>Bacteria</taxon>
        <taxon>Bacillati</taxon>
        <taxon>Bacillota</taxon>
        <taxon>Clostridia</taxon>
        <taxon>Lachnospirales</taxon>
        <taxon>Lachnospiraceae</taxon>
    </lineage>
</organism>
<accession>A0A921I2F9</accession>
<evidence type="ECO:0000313" key="4">
    <source>
        <dbReference type="EMBL" id="HJF94607.1"/>
    </source>
</evidence>
<sequence>MNQLIRKAGEAALRLLYPNTCPLCGRVTEREVCPDCAREVRPLREPLCKKCGKPIGSDQEEFCRDCSRARHYFDEGRALWLHRKQAAWSIYQFKFHNRRIYAGFYASEMARTYGGYIRKRGITLIVPIPLGRKKRRSRGFNQAEILAGELSGKLLIPLDADHLVRWRDTRPQKSLDPAARRENVRGIFQWTGRSLAGQKVLLIDDIYTTGSTLDSASRTLKKAGAEKVYFLTISIGQGY</sequence>
<dbReference type="EMBL" id="DYVY01000118">
    <property type="protein sequence ID" value="HJF94607.1"/>
    <property type="molecule type" value="Genomic_DNA"/>
</dbReference>
<dbReference type="AlphaFoldDB" id="A0A921I2F9"/>
<dbReference type="SUPFAM" id="SSF53271">
    <property type="entry name" value="PRTase-like"/>
    <property type="match status" value="1"/>
</dbReference>
<dbReference type="CDD" id="cd06223">
    <property type="entry name" value="PRTases_typeI"/>
    <property type="match status" value="1"/>
</dbReference>
<dbReference type="Proteomes" id="UP000769156">
    <property type="component" value="Unassembled WGS sequence"/>
</dbReference>
<protein>
    <submittedName>
        <fullName evidence="4">ComF family protein</fullName>
    </submittedName>
</protein>
<dbReference type="InterPro" id="IPR000836">
    <property type="entry name" value="PRTase_dom"/>
</dbReference>
<proteinExistence type="inferred from homology"/>
<dbReference type="InterPro" id="IPR029057">
    <property type="entry name" value="PRTase-like"/>
</dbReference>
<evidence type="ECO:0000259" key="2">
    <source>
        <dbReference type="Pfam" id="PF00156"/>
    </source>
</evidence>
<evidence type="ECO:0000256" key="1">
    <source>
        <dbReference type="ARBA" id="ARBA00008007"/>
    </source>
</evidence>
<feature type="domain" description="Phosphoribosyltransferase" evidence="2">
    <location>
        <begin position="145"/>
        <end position="231"/>
    </location>
</feature>
<comment type="similarity">
    <text evidence="1">Belongs to the ComF/GntX family.</text>
</comment>
<name>A0A921I2F9_9FIRM</name>
<reference evidence="4" key="1">
    <citation type="journal article" date="2021" name="PeerJ">
        <title>Extensive microbial diversity within the chicken gut microbiome revealed by metagenomics and culture.</title>
        <authorList>
            <person name="Gilroy R."/>
            <person name="Ravi A."/>
            <person name="Getino M."/>
            <person name="Pursley I."/>
            <person name="Horton D.L."/>
            <person name="Alikhan N.F."/>
            <person name="Baker D."/>
            <person name="Gharbi K."/>
            <person name="Hall N."/>
            <person name="Watson M."/>
            <person name="Adriaenssens E.M."/>
            <person name="Foster-Nyarko E."/>
            <person name="Jarju S."/>
            <person name="Secka A."/>
            <person name="Antonio M."/>
            <person name="Oren A."/>
            <person name="Chaudhuri R.R."/>
            <person name="La Ragione R."/>
            <person name="Hildebrand F."/>
            <person name="Pallen M.J."/>
        </authorList>
    </citation>
    <scope>NUCLEOTIDE SEQUENCE</scope>
    <source>
        <strain evidence="4">ChiSjej5B23-16112</strain>
    </source>
</reference>
<dbReference type="PANTHER" id="PTHR47505">
    <property type="entry name" value="DNA UTILIZATION PROTEIN YHGH"/>
    <property type="match status" value="1"/>
</dbReference>
<evidence type="ECO:0000313" key="5">
    <source>
        <dbReference type="Proteomes" id="UP000769156"/>
    </source>
</evidence>
<reference evidence="4" key="2">
    <citation type="submission" date="2021-09" db="EMBL/GenBank/DDBJ databases">
        <authorList>
            <person name="Gilroy R."/>
        </authorList>
    </citation>
    <scope>NUCLEOTIDE SEQUENCE</scope>
    <source>
        <strain evidence="4">ChiSjej5B23-16112</strain>
    </source>
</reference>
<feature type="domain" description="Double zinc ribbon" evidence="3">
    <location>
        <begin position="12"/>
        <end position="66"/>
    </location>
</feature>
<comment type="caution">
    <text evidence="4">The sequence shown here is derived from an EMBL/GenBank/DDBJ whole genome shotgun (WGS) entry which is preliminary data.</text>
</comment>
<dbReference type="Pfam" id="PF18912">
    <property type="entry name" value="DZR_2"/>
    <property type="match status" value="1"/>
</dbReference>
<dbReference type="Pfam" id="PF00156">
    <property type="entry name" value="Pribosyltran"/>
    <property type="match status" value="1"/>
</dbReference>
<dbReference type="InterPro" id="IPR051910">
    <property type="entry name" value="ComF/GntX_DNA_util-trans"/>
</dbReference>
<dbReference type="InterPro" id="IPR044005">
    <property type="entry name" value="DZR_2"/>
</dbReference>
<dbReference type="Gene3D" id="3.40.50.2020">
    <property type="match status" value="1"/>
</dbReference>
<evidence type="ECO:0000259" key="3">
    <source>
        <dbReference type="Pfam" id="PF18912"/>
    </source>
</evidence>
<gene>
    <name evidence="4" type="ORF">K8V82_07425</name>
</gene>